<evidence type="ECO:0000313" key="2">
    <source>
        <dbReference type="Proteomes" id="UP000600214"/>
    </source>
</evidence>
<name>A0ABQ1Z6V5_9BACT</name>
<organism evidence="1 2">
    <name type="scientific">Dyadobacter endophyticus</name>
    <dbReference type="NCBI Taxonomy" id="1749036"/>
    <lineage>
        <taxon>Bacteria</taxon>
        <taxon>Pseudomonadati</taxon>
        <taxon>Bacteroidota</taxon>
        <taxon>Cytophagia</taxon>
        <taxon>Cytophagales</taxon>
        <taxon>Spirosomataceae</taxon>
        <taxon>Dyadobacter</taxon>
    </lineage>
</organism>
<gene>
    <name evidence="1" type="ORF">GCM10007423_52730</name>
</gene>
<evidence type="ECO:0000313" key="1">
    <source>
        <dbReference type="EMBL" id="GGH50177.1"/>
    </source>
</evidence>
<evidence type="ECO:0008006" key="3">
    <source>
        <dbReference type="Google" id="ProtNLM"/>
    </source>
</evidence>
<sequence length="72" mass="8799">MEPTTKLNSMQLFMIKLFEKQLNPNQEEEIKELLTDYFAKQIDQEMEQIWEKKGLSQQDLNRALEEHKRTHY</sequence>
<comment type="caution">
    <text evidence="1">The sequence shown here is derived from an EMBL/GenBank/DDBJ whole genome shotgun (WGS) entry which is preliminary data.</text>
</comment>
<protein>
    <recommendedName>
        <fullName evidence="3">Dephospho-CoA kinase</fullName>
    </recommendedName>
</protein>
<accession>A0ABQ1Z6V5</accession>
<keyword evidence="2" id="KW-1185">Reference proteome</keyword>
<reference evidence="2" key="1">
    <citation type="journal article" date="2019" name="Int. J. Syst. Evol. Microbiol.">
        <title>The Global Catalogue of Microorganisms (GCM) 10K type strain sequencing project: providing services to taxonomists for standard genome sequencing and annotation.</title>
        <authorList>
            <consortium name="The Broad Institute Genomics Platform"/>
            <consortium name="The Broad Institute Genome Sequencing Center for Infectious Disease"/>
            <person name="Wu L."/>
            <person name="Ma J."/>
        </authorList>
    </citation>
    <scope>NUCLEOTIDE SEQUENCE [LARGE SCALE GENOMIC DNA]</scope>
    <source>
        <strain evidence="2">CGMCC 1.15288</strain>
    </source>
</reference>
<dbReference type="Proteomes" id="UP000600214">
    <property type="component" value="Unassembled WGS sequence"/>
</dbReference>
<proteinExistence type="predicted"/>
<dbReference type="EMBL" id="BMIA01000004">
    <property type="protein sequence ID" value="GGH50177.1"/>
    <property type="molecule type" value="Genomic_DNA"/>
</dbReference>